<evidence type="ECO:0000313" key="1">
    <source>
        <dbReference type="EMBL" id="QEH39325.1"/>
    </source>
</evidence>
<accession>A0A5B9WH81</accession>
<keyword evidence="2" id="KW-1185">Reference proteome</keyword>
<gene>
    <name evidence="1" type="ORF">OJF2_79400</name>
</gene>
<reference evidence="1 2" key="1">
    <citation type="submission" date="2019-08" db="EMBL/GenBank/DDBJ databases">
        <title>Deep-cultivation of Planctomycetes and their phenomic and genomic characterization uncovers novel biology.</title>
        <authorList>
            <person name="Wiegand S."/>
            <person name="Jogler M."/>
            <person name="Boedeker C."/>
            <person name="Pinto D."/>
            <person name="Vollmers J."/>
            <person name="Rivas-Marin E."/>
            <person name="Kohn T."/>
            <person name="Peeters S.H."/>
            <person name="Heuer A."/>
            <person name="Rast P."/>
            <person name="Oberbeckmann S."/>
            <person name="Bunk B."/>
            <person name="Jeske O."/>
            <person name="Meyerdierks A."/>
            <person name="Storesund J.E."/>
            <person name="Kallscheuer N."/>
            <person name="Luecker S."/>
            <person name="Lage O.M."/>
            <person name="Pohl T."/>
            <person name="Merkel B.J."/>
            <person name="Hornburger P."/>
            <person name="Mueller R.-W."/>
            <person name="Bruemmer F."/>
            <person name="Labrenz M."/>
            <person name="Spormann A.M."/>
            <person name="Op den Camp H."/>
            <person name="Overmann J."/>
            <person name="Amann R."/>
            <person name="Jetten M.S.M."/>
            <person name="Mascher T."/>
            <person name="Medema M.H."/>
            <person name="Devos D.P."/>
            <person name="Kaster A.-K."/>
            <person name="Ovreas L."/>
            <person name="Rohde M."/>
            <person name="Galperin M.Y."/>
            <person name="Jogler C."/>
        </authorList>
    </citation>
    <scope>NUCLEOTIDE SEQUENCE [LARGE SCALE GENOMIC DNA]</scope>
    <source>
        <strain evidence="1 2">OJF2</strain>
        <plasmid evidence="2">pojf2_2</plasmid>
    </source>
</reference>
<proteinExistence type="predicted"/>
<geneLocation type="plasmid" evidence="2">
    <name>pojf2_2</name>
</geneLocation>
<sequence length="111" mass="11560">MPSPTTLFSGTLSPVVVYQAKPGKCRACLLGTGRPTAALMSGGFPAISDDPQHPWASTDATFGLGVTFDAATPNFGFPVTPGFTFGHTTAPLSRFLVWLAARTSIRCDPSA</sequence>
<keyword evidence="1" id="KW-0614">Plasmid</keyword>
<evidence type="ECO:0000313" key="2">
    <source>
        <dbReference type="Proteomes" id="UP000324233"/>
    </source>
</evidence>
<dbReference type="EMBL" id="CP042999">
    <property type="protein sequence ID" value="QEH39325.1"/>
    <property type="molecule type" value="Genomic_DNA"/>
</dbReference>
<dbReference type="KEGG" id="agv:OJF2_79400"/>
<dbReference type="AlphaFoldDB" id="A0A5B9WH81"/>
<name>A0A5B9WH81_9BACT</name>
<dbReference type="RefSeq" id="WP_148599213.1">
    <property type="nucleotide sequence ID" value="NZ_CP042999.1"/>
</dbReference>
<protein>
    <submittedName>
        <fullName evidence="1">Uncharacterized protein</fullName>
    </submittedName>
</protein>
<organism evidence="1 2">
    <name type="scientific">Aquisphaera giovannonii</name>
    <dbReference type="NCBI Taxonomy" id="406548"/>
    <lineage>
        <taxon>Bacteria</taxon>
        <taxon>Pseudomonadati</taxon>
        <taxon>Planctomycetota</taxon>
        <taxon>Planctomycetia</taxon>
        <taxon>Isosphaerales</taxon>
        <taxon>Isosphaeraceae</taxon>
        <taxon>Aquisphaera</taxon>
    </lineage>
</organism>
<dbReference type="Proteomes" id="UP000324233">
    <property type="component" value="Plasmid pOJF2_2"/>
</dbReference>